<evidence type="ECO:0000256" key="4">
    <source>
        <dbReference type="PROSITE-ProRule" id="PRU00023"/>
    </source>
</evidence>
<dbReference type="Gene3D" id="1.20.1270.60">
    <property type="entry name" value="Arfaptin homology (AH) domain/BAR domain"/>
    <property type="match status" value="1"/>
</dbReference>
<dbReference type="PROSITE" id="PS50003">
    <property type="entry name" value="PH_DOMAIN"/>
    <property type="match status" value="1"/>
</dbReference>
<dbReference type="EMBL" id="MLAK01001060">
    <property type="protein sequence ID" value="OHS98357.1"/>
    <property type="molecule type" value="Genomic_DNA"/>
</dbReference>
<dbReference type="PANTHER" id="PTHR23180">
    <property type="entry name" value="CENTAURIN/ARF"/>
    <property type="match status" value="1"/>
</dbReference>
<feature type="domain" description="PH" evidence="7">
    <location>
        <begin position="269"/>
        <end position="369"/>
    </location>
</feature>
<dbReference type="InterPro" id="IPR001164">
    <property type="entry name" value="ArfGAP_dom"/>
</dbReference>
<dbReference type="GO" id="GO:0008270">
    <property type="term" value="F:zinc ion binding"/>
    <property type="evidence" value="ECO:0007669"/>
    <property type="project" value="UniProtKB-KW"/>
</dbReference>
<evidence type="ECO:0000313" key="9">
    <source>
        <dbReference type="EMBL" id="OHS98357.1"/>
    </source>
</evidence>
<evidence type="ECO:0000259" key="7">
    <source>
        <dbReference type="PROSITE" id="PS50003"/>
    </source>
</evidence>
<dbReference type="OrthoDB" id="10266696at2759"/>
<evidence type="ECO:0000256" key="1">
    <source>
        <dbReference type="ARBA" id="ARBA00022723"/>
    </source>
</evidence>
<dbReference type="Gene3D" id="1.10.220.150">
    <property type="entry name" value="Arf GTPase activating protein"/>
    <property type="match status" value="1"/>
</dbReference>
<dbReference type="InterPro" id="IPR001849">
    <property type="entry name" value="PH_domain"/>
</dbReference>
<gene>
    <name evidence="9" type="ORF">TRFO_08946</name>
</gene>
<feature type="compositionally biased region" description="Low complexity" evidence="6">
    <location>
        <begin position="645"/>
        <end position="667"/>
    </location>
</feature>
<dbReference type="SMART" id="SM00105">
    <property type="entry name" value="ArfGap"/>
    <property type="match status" value="1"/>
</dbReference>
<evidence type="ECO:0000259" key="8">
    <source>
        <dbReference type="PROSITE" id="PS50115"/>
    </source>
</evidence>
<comment type="caution">
    <text evidence="9">The sequence shown here is derived from an EMBL/GenBank/DDBJ whole genome shotgun (WGS) entry which is preliminary data.</text>
</comment>
<dbReference type="SMART" id="SM00233">
    <property type="entry name" value="PH"/>
    <property type="match status" value="1"/>
</dbReference>
<dbReference type="Pfam" id="PF00169">
    <property type="entry name" value="PH"/>
    <property type="match status" value="1"/>
</dbReference>
<dbReference type="Gene3D" id="2.30.29.30">
    <property type="entry name" value="Pleckstrin-homology domain (PH domain)/Phosphotyrosine-binding domain (PTB)"/>
    <property type="match status" value="1"/>
</dbReference>
<dbReference type="GeneID" id="94829293"/>
<feature type="domain" description="Arf-GAP" evidence="8">
    <location>
        <begin position="366"/>
        <end position="503"/>
    </location>
</feature>
<keyword evidence="1" id="KW-0479">Metal-binding</keyword>
<dbReference type="PROSITE" id="PS50115">
    <property type="entry name" value="ARFGAP"/>
    <property type="match status" value="1"/>
</dbReference>
<accession>A0A1J4JLC9</accession>
<dbReference type="Pfam" id="PF01412">
    <property type="entry name" value="ArfGap"/>
    <property type="match status" value="1"/>
</dbReference>
<dbReference type="InterPro" id="IPR038508">
    <property type="entry name" value="ArfGAP_dom_sf"/>
</dbReference>
<dbReference type="Gene3D" id="1.25.40.20">
    <property type="entry name" value="Ankyrin repeat-containing domain"/>
    <property type="match status" value="1"/>
</dbReference>
<evidence type="ECO:0000256" key="2">
    <source>
        <dbReference type="ARBA" id="ARBA00022771"/>
    </source>
</evidence>
<name>A0A1J4JLC9_9EUKA</name>
<feature type="compositionally biased region" description="Polar residues" evidence="6">
    <location>
        <begin position="733"/>
        <end position="742"/>
    </location>
</feature>
<evidence type="ECO:0000256" key="5">
    <source>
        <dbReference type="PROSITE-ProRule" id="PRU00288"/>
    </source>
</evidence>
<dbReference type="CDD" id="cd08204">
    <property type="entry name" value="ArfGap"/>
    <property type="match status" value="1"/>
</dbReference>
<dbReference type="Pfam" id="PF12796">
    <property type="entry name" value="Ank_2"/>
    <property type="match status" value="1"/>
</dbReference>
<dbReference type="AlphaFoldDB" id="A0A1J4JLC9"/>
<evidence type="ECO:0000256" key="6">
    <source>
        <dbReference type="SAM" id="MobiDB-lite"/>
    </source>
</evidence>
<dbReference type="PANTHER" id="PTHR23180:SF160">
    <property type="entry name" value="ADP-RIBOSYLATION FACTOR GTPASE-ACTIVATING PROTEIN EFFECTOR PROTEIN 1"/>
    <property type="match status" value="1"/>
</dbReference>
<feature type="region of interest" description="Disordered" evidence="6">
    <location>
        <begin position="624"/>
        <end position="683"/>
    </location>
</feature>
<organism evidence="9 10">
    <name type="scientific">Tritrichomonas foetus</name>
    <dbReference type="NCBI Taxonomy" id="1144522"/>
    <lineage>
        <taxon>Eukaryota</taxon>
        <taxon>Metamonada</taxon>
        <taxon>Parabasalia</taxon>
        <taxon>Tritrichomonadida</taxon>
        <taxon>Tritrichomonadidae</taxon>
        <taxon>Tritrichomonas</taxon>
    </lineage>
</organism>
<dbReference type="InterPro" id="IPR036770">
    <property type="entry name" value="Ankyrin_rpt-contain_sf"/>
</dbReference>
<dbReference type="VEuPathDB" id="TrichDB:TRFO_08946"/>
<feature type="region of interest" description="Disordered" evidence="6">
    <location>
        <begin position="731"/>
        <end position="751"/>
    </location>
</feature>
<protein>
    <submittedName>
        <fullName evidence="9">ARF GAP-like zinc finger-containing protein</fullName>
    </submittedName>
</protein>
<dbReference type="Pfam" id="PF16746">
    <property type="entry name" value="BAR_3"/>
    <property type="match status" value="1"/>
</dbReference>
<dbReference type="SUPFAM" id="SSF103657">
    <property type="entry name" value="BAR/IMD domain-like"/>
    <property type="match status" value="1"/>
</dbReference>
<dbReference type="GO" id="GO:0005737">
    <property type="term" value="C:cytoplasm"/>
    <property type="evidence" value="ECO:0007669"/>
    <property type="project" value="InterPro"/>
</dbReference>
<dbReference type="SUPFAM" id="SSF57863">
    <property type="entry name" value="ArfGap/RecO-like zinc finger"/>
    <property type="match status" value="1"/>
</dbReference>
<evidence type="ECO:0000313" key="10">
    <source>
        <dbReference type="Proteomes" id="UP000179807"/>
    </source>
</evidence>
<keyword evidence="3" id="KW-0862">Zinc</keyword>
<feature type="compositionally biased region" description="Polar residues" evidence="6">
    <location>
        <begin position="626"/>
        <end position="638"/>
    </location>
</feature>
<dbReference type="SUPFAM" id="SSF50729">
    <property type="entry name" value="PH domain-like"/>
    <property type="match status" value="1"/>
</dbReference>
<dbReference type="GO" id="GO:0005096">
    <property type="term" value="F:GTPase activator activity"/>
    <property type="evidence" value="ECO:0007669"/>
    <property type="project" value="InterPro"/>
</dbReference>
<dbReference type="Proteomes" id="UP000179807">
    <property type="component" value="Unassembled WGS sequence"/>
</dbReference>
<dbReference type="InterPro" id="IPR011993">
    <property type="entry name" value="PH-like_dom_sf"/>
</dbReference>
<feature type="compositionally biased region" description="Basic residues" evidence="6">
    <location>
        <begin position="669"/>
        <end position="680"/>
    </location>
</feature>
<evidence type="ECO:0000256" key="3">
    <source>
        <dbReference type="ARBA" id="ARBA00022833"/>
    </source>
</evidence>
<feature type="repeat" description="ANK" evidence="4">
    <location>
        <begin position="567"/>
        <end position="599"/>
    </location>
</feature>
<dbReference type="RefSeq" id="XP_068351494.1">
    <property type="nucleotide sequence ID" value="XM_068494589.1"/>
</dbReference>
<dbReference type="InterPro" id="IPR037278">
    <property type="entry name" value="ARFGAP/RecO"/>
</dbReference>
<keyword evidence="10" id="KW-1185">Reference proteome</keyword>
<dbReference type="PROSITE" id="PS50088">
    <property type="entry name" value="ANK_REPEAT"/>
    <property type="match status" value="1"/>
</dbReference>
<keyword evidence="4" id="KW-0040">ANK repeat</keyword>
<dbReference type="PRINTS" id="PR00405">
    <property type="entry name" value="REVINTRACTNG"/>
</dbReference>
<dbReference type="CDD" id="cd07307">
    <property type="entry name" value="BAR"/>
    <property type="match status" value="1"/>
</dbReference>
<dbReference type="InterPro" id="IPR027267">
    <property type="entry name" value="AH/BAR_dom_sf"/>
</dbReference>
<dbReference type="SUPFAM" id="SSF48403">
    <property type="entry name" value="Ankyrin repeat"/>
    <property type="match status" value="1"/>
</dbReference>
<dbReference type="SMART" id="SM00248">
    <property type="entry name" value="ANK"/>
    <property type="match status" value="2"/>
</dbReference>
<proteinExistence type="predicted"/>
<sequence length="751" mass="84702">MNINSGDPSALNEEALQYMHSTPFFNMEQQRRFEYLKQVGTEITNIAKQFTIYADLGQKMCTEFKSLRKSFNNMEIICTDSSIKPLSDILKAVDTAFTSHFNIIAQKIVSPLNSFVAKELEQLTNEERDYQKHFISFNSAEEKYVSLKPQAKEKDKQEKEQQLVQEHSLATLSFFNFCMRMEGIELKLRSHLPHMFLSYITSVSGPFTECISAMNDKGEELYSTQETIDEVNGQINEFSNHFISLKQQLASQIPVFWERIKTPFTGTNATSIQGFLWKRKTGGFTKSFHRRFFMLSNGTLSYAKNVDDALRTAKNIPLLYCSVKPEPNAPRMNCFSITTFHNNKQSYFLQAVTSWDMNNWLNVIQNNIAAKLNTNDASASEISEGLPPAFQQHVSTICADCGTTNASWASLNFGLTLCDNCVGEHRHVGSGISKVRSLVLDSLDPYQKALIEAIGTEKANEILEKNLPKEEKITPNANNQARRNFIINKYQQKLYIDSAGASQINIEEAIKSQNLMDVYHYLICGGSMDIHENGFTLAHMAACIGNPLILTLILLNDHSLMDKLDDGGWSPLSYATYYNQTLIINVLLGFGANPNKSVNGNLFLIAKHQQNLNLMNRFLNLDPKTANHQRSPSQTSEQSNDEENSTSFSNSSSSTSSTSFSSSSSSSAKNKRKNKNKIKPPHADFHPEAFVFKNFVNDPTDYVGVKIIENKKMNPAEKKKLNTAIDTLRHRLSMTTQHNKNSLESDDDKST</sequence>
<reference evidence="9" key="1">
    <citation type="submission" date="2016-10" db="EMBL/GenBank/DDBJ databases">
        <authorList>
            <person name="Benchimol M."/>
            <person name="Almeida L.G."/>
            <person name="Vasconcelos A.T."/>
            <person name="Perreira-Neves A."/>
            <person name="Rosa I.A."/>
            <person name="Tasca T."/>
            <person name="Bogo M.R."/>
            <person name="de Souza W."/>
        </authorList>
    </citation>
    <scope>NUCLEOTIDE SEQUENCE [LARGE SCALE GENOMIC DNA]</scope>
    <source>
        <strain evidence="9">K</strain>
    </source>
</reference>
<dbReference type="InterPro" id="IPR002110">
    <property type="entry name" value="Ankyrin_rpt"/>
</dbReference>
<keyword evidence="2 5" id="KW-0863">Zinc-finger</keyword>
<dbReference type="InterPro" id="IPR045258">
    <property type="entry name" value="ACAP1/2/3-like"/>
</dbReference>
<dbReference type="InterPro" id="IPR004148">
    <property type="entry name" value="BAR_dom"/>
</dbReference>